<reference evidence="3 4" key="1">
    <citation type="submission" date="2019-04" db="EMBL/GenBank/DDBJ databases">
        <title>Cohnella sp. nov. isolated from preserved vegetables.</title>
        <authorList>
            <person name="Lin S.-Y."/>
            <person name="Hung M.-H."/>
            <person name="Young C.-C."/>
        </authorList>
    </citation>
    <scope>NUCLEOTIDE SEQUENCE [LARGE SCALE GENOMIC DNA]</scope>
    <source>
        <strain evidence="3 4">CC-MHH1044</strain>
    </source>
</reference>
<feature type="transmembrane region" description="Helical" evidence="1">
    <location>
        <begin position="6"/>
        <end position="24"/>
    </location>
</feature>
<dbReference type="PANTHER" id="PTHR43031">
    <property type="entry name" value="FAD-DEPENDENT OXIDOREDUCTASE"/>
    <property type="match status" value="1"/>
</dbReference>
<keyword evidence="1" id="KW-0812">Transmembrane</keyword>
<dbReference type="InterPro" id="IPR050229">
    <property type="entry name" value="GlpE_sulfurtransferase"/>
</dbReference>
<keyword evidence="4" id="KW-1185">Reference proteome</keyword>
<dbReference type="InterPro" id="IPR036873">
    <property type="entry name" value="Rhodanese-like_dom_sf"/>
</dbReference>
<gene>
    <name evidence="3" type="ORF">E6C55_15690</name>
</gene>
<keyword evidence="1" id="KW-1133">Transmembrane helix</keyword>
<dbReference type="EMBL" id="SSOB01000018">
    <property type="protein sequence ID" value="THF77780.1"/>
    <property type="molecule type" value="Genomic_DNA"/>
</dbReference>
<keyword evidence="1" id="KW-0472">Membrane</keyword>
<organism evidence="3 4">
    <name type="scientific">Cohnella fermenti</name>
    <dbReference type="NCBI Taxonomy" id="2565925"/>
    <lineage>
        <taxon>Bacteria</taxon>
        <taxon>Bacillati</taxon>
        <taxon>Bacillota</taxon>
        <taxon>Bacilli</taxon>
        <taxon>Bacillales</taxon>
        <taxon>Paenibacillaceae</taxon>
        <taxon>Cohnella</taxon>
    </lineage>
</organism>
<dbReference type="Proteomes" id="UP000310636">
    <property type="component" value="Unassembled WGS sequence"/>
</dbReference>
<dbReference type="Gene3D" id="3.40.250.10">
    <property type="entry name" value="Rhodanese-like domain"/>
    <property type="match status" value="1"/>
</dbReference>
<dbReference type="SMART" id="SM00450">
    <property type="entry name" value="RHOD"/>
    <property type="match status" value="1"/>
</dbReference>
<dbReference type="OrthoDB" id="9800872at2"/>
<sequence>MDLGIGLYVLLSLVVLWLLYKRLVPIKGLRTLEADQFRSESEGNKVIDVREDHEFRRGHLKGAVNIPLSGLAQRLGDIPKDRAIYLYCQSGMRSKQAAKLLLRQGCSDVAHLRGGMTAWRGPIQR</sequence>
<proteinExistence type="predicted"/>
<feature type="domain" description="Rhodanese" evidence="2">
    <location>
        <begin position="40"/>
        <end position="125"/>
    </location>
</feature>
<dbReference type="SUPFAM" id="SSF52821">
    <property type="entry name" value="Rhodanese/Cell cycle control phosphatase"/>
    <property type="match status" value="1"/>
</dbReference>
<protein>
    <submittedName>
        <fullName evidence="3">Rhodanese-like domain-containing protein</fullName>
    </submittedName>
</protein>
<evidence type="ECO:0000313" key="4">
    <source>
        <dbReference type="Proteomes" id="UP000310636"/>
    </source>
</evidence>
<dbReference type="InterPro" id="IPR001763">
    <property type="entry name" value="Rhodanese-like_dom"/>
</dbReference>
<accession>A0A4S4BTX0</accession>
<dbReference type="RefSeq" id="WP_136370754.1">
    <property type="nucleotide sequence ID" value="NZ_SSOB01000018.1"/>
</dbReference>
<evidence type="ECO:0000256" key="1">
    <source>
        <dbReference type="SAM" id="Phobius"/>
    </source>
</evidence>
<evidence type="ECO:0000313" key="3">
    <source>
        <dbReference type="EMBL" id="THF77780.1"/>
    </source>
</evidence>
<name>A0A4S4BTX0_9BACL</name>
<dbReference type="PROSITE" id="PS50206">
    <property type="entry name" value="RHODANESE_3"/>
    <property type="match status" value="1"/>
</dbReference>
<comment type="caution">
    <text evidence="3">The sequence shown here is derived from an EMBL/GenBank/DDBJ whole genome shotgun (WGS) entry which is preliminary data.</text>
</comment>
<evidence type="ECO:0000259" key="2">
    <source>
        <dbReference type="PROSITE" id="PS50206"/>
    </source>
</evidence>
<dbReference type="CDD" id="cd00158">
    <property type="entry name" value="RHOD"/>
    <property type="match status" value="1"/>
</dbReference>
<dbReference type="PANTHER" id="PTHR43031:SF1">
    <property type="entry name" value="PYRIDINE NUCLEOTIDE-DISULPHIDE OXIDOREDUCTASE"/>
    <property type="match status" value="1"/>
</dbReference>
<dbReference type="Pfam" id="PF00581">
    <property type="entry name" value="Rhodanese"/>
    <property type="match status" value="1"/>
</dbReference>
<dbReference type="AlphaFoldDB" id="A0A4S4BTX0"/>